<gene>
    <name evidence="2" type="ORF">KC01_LOCUS2016</name>
</gene>
<protein>
    <submittedName>
        <fullName evidence="2">Uncharacterized protein</fullName>
    </submittedName>
</protein>
<dbReference type="Proteomes" id="UP001497482">
    <property type="component" value="Chromosome 1"/>
</dbReference>
<accession>A0AAV2IZQ3</accession>
<feature type="compositionally biased region" description="Basic and acidic residues" evidence="1">
    <location>
        <begin position="95"/>
        <end position="104"/>
    </location>
</feature>
<reference evidence="2 3" key="1">
    <citation type="submission" date="2024-04" db="EMBL/GenBank/DDBJ databases">
        <authorList>
            <person name="Waldvogel A.-M."/>
            <person name="Schoenle A."/>
        </authorList>
    </citation>
    <scope>NUCLEOTIDE SEQUENCE [LARGE SCALE GENOMIC DNA]</scope>
</reference>
<evidence type="ECO:0000313" key="2">
    <source>
        <dbReference type="EMBL" id="CAL1569601.1"/>
    </source>
</evidence>
<evidence type="ECO:0000313" key="3">
    <source>
        <dbReference type="Proteomes" id="UP001497482"/>
    </source>
</evidence>
<dbReference type="AlphaFoldDB" id="A0AAV2IZQ3"/>
<proteinExistence type="predicted"/>
<sequence length="140" mass="15572">MGPQDSVGAEPARTEPPGMWALQWTVFLQLNHSCRLSLHDSSRSSACFSPRHLSYRRYGNVPFLLSQHDNCVSGGENVMTARDTDWQGLGLHSSSPEERRKVNEESGPTENPKQSREKEEGTVDADDMHPMVVAVPLLNV</sequence>
<name>A0AAV2IZQ3_KNICA</name>
<evidence type="ECO:0000256" key="1">
    <source>
        <dbReference type="SAM" id="MobiDB-lite"/>
    </source>
</evidence>
<feature type="region of interest" description="Disordered" evidence="1">
    <location>
        <begin position="82"/>
        <end position="140"/>
    </location>
</feature>
<feature type="compositionally biased region" description="Basic and acidic residues" evidence="1">
    <location>
        <begin position="113"/>
        <end position="129"/>
    </location>
</feature>
<dbReference type="EMBL" id="OZ035823">
    <property type="protein sequence ID" value="CAL1569601.1"/>
    <property type="molecule type" value="Genomic_DNA"/>
</dbReference>
<keyword evidence="3" id="KW-1185">Reference proteome</keyword>
<organism evidence="2 3">
    <name type="scientific">Knipowitschia caucasica</name>
    <name type="common">Caucasian dwarf goby</name>
    <name type="synonym">Pomatoschistus caucasicus</name>
    <dbReference type="NCBI Taxonomy" id="637954"/>
    <lineage>
        <taxon>Eukaryota</taxon>
        <taxon>Metazoa</taxon>
        <taxon>Chordata</taxon>
        <taxon>Craniata</taxon>
        <taxon>Vertebrata</taxon>
        <taxon>Euteleostomi</taxon>
        <taxon>Actinopterygii</taxon>
        <taxon>Neopterygii</taxon>
        <taxon>Teleostei</taxon>
        <taxon>Neoteleostei</taxon>
        <taxon>Acanthomorphata</taxon>
        <taxon>Gobiaria</taxon>
        <taxon>Gobiiformes</taxon>
        <taxon>Gobioidei</taxon>
        <taxon>Gobiidae</taxon>
        <taxon>Gobiinae</taxon>
        <taxon>Knipowitschia</taxon>
    </lineage>
</organism>